<accession>A0ABX1ZHR4</accession>
<feature type="non-terminal residue" evidence="2">
    <location>
        <position position="1"/>
    </location>
</feature>
<dbReference type="InterPro" id="IPR000421">
    <property type="entry name" value="FA58C"/>
</dbReference>
<name>A0ABX1ZHR4_9BACL</name>
<evidence type="ECO:0000259" key="1">
    <source>
        <dbReference type="PROSITE" id="PS50022"/>
    </source>
</evidence>
<keyword evidence="3" id="KW-1185">Reference proteome</keyword>
<proteinExistence type="predicted"/>
<dbReference type="RefSeq" id="WP_171682472.1">
    <property type="nucleotide sequence ID" value="NZ_WHNZ01000014.1"/>
</dbReference>
<dbReference type="Gene3D" id="2.60.120.260">
    <property type="entry name" value="Galactose-binding domain-like"/>
    <property type="match status" value="1"/>
</dbReference>
<sequence>SYSRKDIRELIAPQFDEGIKIDSFNNNEVAFTIKQANDNVRVMEYNIQLINKITGKVDKSFNSLSYPMDKPYDEYRHYKFTGLSPNAPYMIRVFADDSMYNRSSQDIDLKINSGNLNSIIAPVDITGVAFGSAKTADALRLPGTVSLVTDEGVGYANVTWHVGASNYDPTVMTVQTFTVNGTVILPTGVANPNNVPLTTSIRVTVNKLIQSATATSQETEGENDSASMAIDGDPNTIWHTKWNKSDVLPQSITLKLGAAFPIYKVTYLPRPSGSNGIITAYNVYVSKDGVTFTKVASGTWANNNAEKVATFDPTDALYVKLEATAGVNGWASAAEINVFEASEIPTRNLMSITAPAAITGLT</sequence>
<reference evidence="2 3" key="1">
    <citation type="submission" date="2019-10" db="EMBL/GenBank/DDBJ databases">
        <title>Description of Paenibacillus pedi sp. nov.</title>
        <authorList>
            <person name="Carlier A."/>
            <person name="Qi S."/>
        </authorList>
    </citation>
    <scope>NUCLEOTIDE SEQUENCE [LARGE SCALE GENOMIC DNA]</scope>
    <source>
        <strain evidence="2 3">LMG 31457</strain>
    </source>
</reference>
<evidence type="ECO:0000313" key="2">
    <source>
        <dbReference type="EMBL" id="NOU99585.1"/>
    </source>
</evidence>
<organism evidence="2 3">
    <name type="scientific">Paenibacillus planticolens</name>
    <dbReference type="NCBI Taxonomy" id="2654976"/>
    <lineage>
        <taxon>Bacteria</taxon>
        <taxon>Bacillati</taxon>
        <taxon>Bacillota</taxon>
        <taxon>Bacilli</taxon>
        <taxon>Bacillales</taxon>
        <taxon>Paenibacillaceae</taxon>
        <taxon>Paenibacillus</taxon>
    </lineage>
</organism>
<dbReference type="Proteomes" id="UP000618579">
    <property type="component" value="Unassembled WGS sequence"/>
</dbReference>
<dbReference type="InterPro" id="IPR008979">
    <property type="entry name" value="Galactose-bd-like_sf"/>
</dbReference>
<dbReference type="Pfam" id="PF00754">
    <property type="entry name" value="F5_F8_type_C"/>
    <property type="match status" value="1"/>
</dbReference>
<comment type="caution">
    <text evidence="2">The sequence shown here is derived from an EMBL/GenBank/DDBJ whole genome shotgun (WGS) entry which is preliminary data.</text>
</comment>
<dbReference type="EMBL" id="WHNZ01000014">
    <property type="protein sequence ID" value="NOU99585.1"/>
    <property type="molecule type" value="Genomic_DNA"/>
</dbReference>
<dbReference type="PROSITE" id="PS50022">
    <property type="entry name" value="FA58C_3"/>
    <property type="match status" value="1"/>
</dbReference>
<feature type="non-terminal residue" evidence="2">
    <location>
        <position position="362"/>
    </location>
</feature>
<dbReference type="SUPFAM" id="SSF49785">
    <property type="entry name" value="Galactose-binding domain-like"/>
    <property type="match status" value="1"/>
</dbReference>
<gene>
    <name evidence="2" type="ORF">GC097_06045</name>
</gene>
<protein>
    <recommendedName>
        <fullName evidence="1">F5/8 type C domain-containing protein</fullName>
    </recommendedName>
</protein>
<feature type="domain" description="F5/8 type C" evidence="1">
    <location>
        <begin position="198"/>
        <end position="341"/>
    </location>
</feature>
<evidence type="ECO:0000313" key="3">
    <source>
        <dbReference type="Proteomes" id="UP000618579"/>
    </source>
</evidence>